<evidence type="ECO:0000313" key="3">
    <source>
        <dbReference type="Proteomes" id="UP001596391"/>
    </source>
</evidence>
<accession>A0ABW1ZBB4</accession>
<evidence type="ECO:0000313" key="2">
    <source>
        <dbReference type="EMBL" id="MFC6645488.1"/>
    </source>
</evidence>
<feature type="chain" id="PRO_5046832591" description="SGNH hydrolase-type esterase domain-containing protein" evidence="1">
    <location>
        <begin position="22"/>
        <end position="824"/>
    </location>
</feature>
<evidence type="ECO:0008006" key="4">
    <source>
        <dbReference type="Google" id="ProtNLM"/>
    </source>
</evidence>
<dbReference type="RefSeq" id="WP_263371857.1">
    <property type="nucleotide sequence ID" value="NZ_JAGSYD010000003.1"/>
</dbReference>
<gene>
    <name evidence="2" type="ORF">ACFQBQ_07785</name>
</gene>
<keyword evidence="1" id="KW-0732">Signal</keyword>
<proteinExistence type="predicted"/>
<dbReference type="SUPFAM" id="SSF52266">
    <property type="entry name" value="SGNH hydrolase"/>
    <property type="match status" value="1"/>
</dbReference>
<dbReference type="Gene3D" id="3.40.50.1110">
    <property type="entry name" value="SGNH hydrolase"/>
    <property type="match status" value="1"/>
</dbReference>
<keyword evidence="3" id="KW-1185">Reference proteome</keyword>
<name>A0ABW1ZBB4_9BACT</name>
<evidence type="ECO:0000256" key="1">
    <source>
        <dbReference type="SAM" id="SignalP"/>
    </source>
</evidence>
<organism evidence="2 3">
    <name type="scientific">Granulicella cerasi</name>
    <dbReference type="NCBI Taxonomy" id="741063"/>
    <lineage>
        <taxon>Bacteria</taxon>
        <taxon>Pseudomonadati</taxon>
        <taxon>Acidobacteriota</taxon>
        <taxon>Terriglobia</taxon>
        <taxon>Terriglobales</taxon>
        <taxon>Acidobacteriaceae</taxon>
        <taxon>Granulicella</taxon>
    </lineage>
</organism>
<comment type="caution">
    <text evidence="2">The sequence shown here is derived from an EMBL/GenBank/DDBJ whole genome shotgun (WGS) entry which is preliminary data.</text>
</comment>
<sequence>MRLLRNLVLSALALLTTVSHAQNVMTTITAESINGGNSPTSGTLCLTPVDQYNNAIQVTKHGGGFYMKGRPFCGTITDGALVTTLQVPDSATDSSPGHSYQISVFDSTTQTVDTFFVPGIAGPTWSLDDYIPSVSVSTVSAFTFTTGSGTHPLSCSGSALDIRVNNGVSSIANCYGGVFVDSLAGNAGPAGPPATFRGTWSNSVSYAIGDAVASNGSSYVSLTASNTGNTPASDVTDWALLARAGADSVATSTNLQSLIGAYKQGGPNLLDPTKVSANTLLHADGATETANGYSTSGYIPVTPGSQFTMAIGDSCDTNGGYGLAFYDVNLVPQGVGSGFPFTSPKTITVPSTATIAFARVAWDPGCGSNNTSWTQQEIVSGATLPSSYSSFAVYPASTVDVAIATEATRAQAAEAGIIAPAVLQQIMSAQQPAVVNLFDKAKVASGLLNTAAACCSPTYFAGNITADSTQYVSAFIPVTPGKSYIIAKGDSANNPNFGATWYTLNQTALTIVQSSDGFPFADGHVLTAPAGAYWLRFTGDNSTIASQMLIAGTTLPSSYVPFVQTAHTLTSADIAPLVAAQTSMASPVAGCRLGVIGDSISSIFAQAWQTEVLKRTGCTLVYQDARPARQYADAFECYGAQTPTGTVALYDAASALTYGNYASQECANYNTVATYPQTDLTLAQNLANVDVMVVYLGTNDVGGVGTGLQPIGTITDAPSAGTQYGNEMWFYNTLHAANPAMRIIAVTNFADASGTANAAASLATAGVTVAVANSFSDPVVDMTKVGGVNALTIGSLTQDNTHPNTLGFVHIVGAAIAHAIADWW</sequence>
<reference evidence="3" key="1">
    <citation type="journal article" date="2019" name="Int. J. Syst. Evol. Microbiol.">
        <title>The Global Catalogue of Microorganisms (GCM) 10K type strain sequencing project: providing services to taxonomists for standard genome sequencing and annotation.</title>
        <authorList>
            <consortium name="The Broad Institute Genomics Platform"/>
            <consortium name="The Broad Institute Genome Sequencing Center for Infectious Disease"/>
            <person name="Wu L."/>
            <person name="Ma J."/>
        </authorList>
    </citation>
    <scope>NUCLEOTIDE SEQUENCE [LARGE SCALE GENOMIC DNA]</scope>
    <source>
        <strain evidence="3">CGMCC 1.16026</strain>
    </source>
</reference>
<protein>
    <recommendedName>
        <fullName evidence="4">SGNH hydrolase-type esterase domain-containing protein</fullName>
    </recommendedName>
</protein>
<dbReference type="InterPro" id="IPR036514">
    <property type="entry name" value="SGNH_hydro_sf"/>
</dbReference>
<dbReference type="EMBL" id="JBHSWI010000001">
    <property type="protein sequence ID" value="MFC6645488.1"/>
    <property type="molecule type" value="Genomic_DNA"/>
</dbReference>
<feature type="signal peptide" evidence="1">
    <location>
        <begin position="1"/>
        <end position="21"/>
    </location>
</feature>
<dbReference type="Proteomes" id="UP001596391">
    <property type="component" value="Unassembled WGS sequence"/>
</dbReference>